<keyword evidence="4" id="KW-1133">Transmembrane helix</keyword>
<keyword evidence="1" id="KW-0378">Hydrolase</keyword>
<keyword evidence="2" id="KW-0119">Carbohydrate metabolism</keyword>
<keyword evidence="4" id="KW-0812">Transmembrane</keyword>
<keyword evidence="1" id="KW-0326">Glycosidase</keyword>
<dbReference type="PROSITE" id="PS50853">
    <property type="entry name" value="FN3"/>
    <property type="match status" value="1"/>
</dbReference>
<keyword evidence="4" id="KW-0472">Membrane</keyword>
<proteinExistence type="predicted"/>
<dbReference type="InterPro" id="IPR011990">
    <property type="entry name" value="TPR-like_helical_dom_sf"/>
</dbReference>
<evidence type="ECO:0000313" key="6">
    <source>
        <dbReference type="EMBL" id="MFF5292078.1"/>
    </source>
</evidence>
<feature type="domain" description="Fibronectin type-III" evidence="5">
    <location>
        <begin position="320"/>
        <end position="406"/>
    </location>
</feature>
<evidence type="ECO:0000256" key="2">
    <source>
        <dbReference type="ARBA" id="ARBA00023326"/>
    </source>
</evidence>
<keyword evidence="2" id="KW-0624">Polysaccharide degradation</keyword>
<protein>
    <submittedName>
        <fullName evidence="6">Fibronectin type III domain-containing protein</fullName>
    </submittedName>
</protein>
<feature type="compositionally biased region" description="Low complexity" evidence="3">
    <location>
        <begin position="251"/>
        <end position="260"/>
    </location>
</feature>
<evidence type="ECO:0000259" key="5">
    <source>
        <dbReference type="PROSITE" id="PS50853"/>
    </source>
</evidence>
<sequence>MSQPSPLLPARQRAQALASSGDLAGAIGLLERAVELGKINLTEDDPDVLRTAYLLGQMLQKDDDPVAARRVLEDAYGAGLWRLGDSDSLMLEISHDIGVVAEELGNRHEARKAFSRVAELGPATLGAAHPAVARARAYLGQEAGAPAEEATRPISTPPARPVFQSSGAVAEEEPTTTLPVVAPPADLVQPPNDVNQQVWPAPAQEQAAAPAYRPYEAAPPQPHQTQPHQTQPQPQQRQPQQNWHEPALAWPQQQPPQQWNAPPPTYAQNAQPVQKRSLGIFAAIAAVLAAVIAVSALVFVLANRSSDKGDSDVPTLGGSPPTGVTLQDNGSRIRLTWKDPANGSVSFLVAMAHPGEQLKPVSTLGPGQTSYEIGALNPSLNYCFAVVAVYRNNKFATSQQACTNRPTSTN</sequence>
<keyword evidence="7" id="KW-1185">Reference proteome</keyword>
<evidence type="ECO:0000256" key="1">
    <source>
        <dbReference type="ARBA" id="ARBA00023295"/>
    </source>
</evidence>
<dbReference type="Proteomes" id="UP001602245">
    <property type="component" value="Unassembled WGS sequence"/>
</dbReference>
<name>A0ABW6WFJ7_9ACTN</name>
<dbReference type="Pfam" id="PF00041">
    <property type="entry name" value="fn3"/>
    <property type="match status" value="1"/>
</dbReference>
<dbReference type="InterPro" id="IPR036116">
    <property type="entry name" value="FN3_sf"/>
</dbReference>
<feature type="transmembrane region" description="Helical" evidence="4">
    <location>
        <begin position="278"/>
        <end position="302"/>
    </location>
</feature>
<dbReference type="RefSeq" id="WP_157295336.1">
    <property type="nucleotide sequence ID" value="NZ_JBIAZU010000004.1"/>
</dbReference>
<evidence type="ECO:0000256" key="4">
    <source>
        <dbReference type="SAM" id="Phobius"/>
    </source>
</evidence>
<dbReference type="EMBL" id="JBIAZU010000004">
    <property type="protein sequence ID" value="MFF5292078.1"/>
    <property type="molecule type" value="Genomic_DNA"/>
</dbReference>
<dbReference type="InterPro" id="IPR003961">
    <property type="entry name" value="FN3_dom"/>
</dbReference>
<accession>A0ABW6WFJ7</accession>
<evidence type="ECO:0000256" key="3">
    <source>
        <dbReference type="SAM" id="MobiDB-lite"/>
    </source>
</evidence>
<feature type="region of interest" description="Disordered" evidence="3">
    <location>
        <begin position="215"/>
        <end position="244"/>
    </location>
</feature>
<dbReference type="SMART" id="SM00060">
    <property type="entry name" value="FN3"/>
    <property type="match status" value="1"/>
</dbReference>
<dbReference type="SUPFAM" id="SSF48452">
    <property type="entry name" value="TPR-like"/>
    <property type="match status" value="1"/>
</dbReference>
<dbReference type="Gene3D" id="1.25.40.10">
    <property type="entry name" value="Tetratricopeptide repeat domain"/>
    <property type="match status" value="1"/>
</dbReference>
<evidence type="ECO:0000313" key="7">
    <source>
        <dbReference type="Proteomes" id="UP001602245"/>
    </source>
</evidence>
<feature type="compositionally biased region" description="Low complexity" evidence="3">
    <location>
        <begin position="223"/>
        <end position="244"/>
    </location>
</feature>
<feature type="region of interest" description="Disordered" evidence="3">
    <location>
        <begin position="306"/>
        <end position="326"/>
    </location>
</feature>
<feature type="region of interest" description="Disordered" evidence="3">
    <location>
        <begin position="143"/>
        <end position="175"/>
    </location>
</feature>
<gene>
    <name evidence="6" type="ORF">ACFY35_21780</name>
</gene>
<dbReference type="SUPFAM" id="SSF49265">
    <property type="entry name" value="Fibronectin type III"/>
    <property type="match status" value="1"/>
</dbReference>
<dbReference type="InterPro" id="IPR013783">
    <property type="entry name" value="Ig-like_fold"/>
</dbReference>
<reference evidence="6 7" key="1">
    <citation type="submission" date="2024-10" db="EMBL/GenBank/DDBJ databases">
        <title>The Natural Products Discovery Center: Release of the First 8490 Sequenced Strains for Exploring Actinobacteria Biosynthetic Diversity.</title>
        <authorList>
            <person name="Kalkreuter E."/>
            <person name="Kautsar S.A."/>
            <person name="Yang D."/>
            <person name="Bader C.D."/>
            <person name="Teijaro C.N."/>
            <person name="Fluegel L."/>
            <person name="Davis C.M."/>
            <person name="Simpson J.R."/>
            <person name="Lauterbach L."/>
            <person name="Steele A.D."/>
            <person name="Gui C."/>
            <person name="Meng S."/>
            <person name="Li G."/>
            <person name="Viehrig K."/>
            <person name="Ye F."/>
            <person name="Su P."/>
            <person name="Kiefer A.F."/>
            <person name="Nichols A."/>
            <person name="Cepeda A.J."/>
            <person name="Yan W."/>
            <person name="Fan B."/>
            <person name="Jiang Y."/>
            <person name="Adhikari A."/>
            <person name="Zheng C.-J."/>
            <person name="Schuster L."/>
            <person name="Cowan T.M."/>
            <person name="Smanski M.J."/>
            <person name="Chevrette M.G."/>
            <person name="De Carvalho L.P.S."/>
            <person name="Shen B."/>
        </authorList>
    </citation>
    <scope>NUCLEOTIDE SEQUENCE [LARGE SCALE GENOMIC DNA]</scope>
    <source>
        <strain evidence="6 7">NPDC000087</strain>
    </source>
</reference>
<dbReference type="CDD" id="cd00063">
    <property type="entry name" value="FN3"/>
    <property type="match status" value="1"/>
</dbReference>
<feature type="region of interest" description="Disordered" evidence="3">
    <location>
        <begin position="251"/>
        <end position="270"/>
    </location>
</feature>
<dbReference type="Gene3D" id="2.60.40.10">
    <property type="entry name" value="Immunoglobulins"/>
    <property type="match status" value="1"/>
</dbReference>
<comment type="caution">
    <text evidence="6">The sequence shown here is derived from an EMBL/GenBank/DDBJ whole genome shotgun (WGS) entry which is preliminary data.</text>
</comment>
<organism evidence="6 7">
    <name type="scientific">Paractinoplanes globisporus</name>
    <dbReference type="NCBI Taxonomy" id="113565"/>
    <lineage>
        <taxon>Bacteria</taxon>
        <taxon>Bacillati</taxon>
        <taxon>Actinomycetota</taxon>
        <taxon>Actinomycetes</taxon>
        <taxon>Micromonosporales</taxon>
        <taxon>Micromonosporaceae</taxon>
        <taxon>Paractinoplanes</taxon>
    </lineage>
</organism>